<evidence type="ECO:0000256" key="7">
    <source>
        <dbReference type="ARBA" id="ARBA00023125"/>
    </source>
</evidence>
<evidence type="ECO:0000256" key="1">
    <source>
        <dbReference type="ARBA" id="ARBA00004496"/>
    </source>
</evidence>
<dbReference type="AlphaFoldDB" id="A0A1G6I8H1"/>
<proteinExistence type="inferred from homology"/>
<comment type="cofactor">
    <cofactor evidence="10">
        <name>Mn(2+)</name>
        <dbReference type="ChEBI" id="CHEBI:29035"/>
    </cofactor>
    <cofactor evidence="10">
        <name>Fe(2+)</name>
        <dbReference type="ChEBI" id="CHEBI:29033"/>
    </cofactor>
    <text evidence="10">Binds 1 Mn(2+) or Fe(2+) ion per subunit.</text>
</comment>
<feature type="binding site" evidence="10">
    <location>
        <position position="125"/>
    </location>
    <ligand>
        <name>Fe cation</name>
        <dbReference type="ChEBI" id="CHEBI:24875"/>
    </ligand>
</feature>
<evidence type="ECO:0000256" key="10">
    <source>
        <dbReference type="PIRSR" id="PIRSR602481-2"/>
    </source>
</evidence>
<dbReference type="InterPro" id="IPR036390">
    <property type="entry name" value="WH_DNA-bd_sf"/>
</dbReference>
<dbReference type="Gene3D" id="3.30.1490.190">
    <property type="match status" value="1"/>
</dbReference>
<organism evidence="11 12">
    <name type="scientific">Terribacillus halophilus</name>
    <dbReference type="NCBI Taxonomy" id="361279"/>
    <lineage>
        <taxon>Bacteria</taxon>
        <taxon>Bacillati</taxon>
        <taxon>Bacillota</taxon>
        <taxon>Bacilli</taxon>
        <taxon>Bacillales</taxon>
        <taxon>Bacillaceae</taxon>
        <taxon>Terribacillus</taxon>
    </lineage>
</organism>
<evidence type="ECO:0000256" key="9">
    <source>
        <dbReference type="PIRSR" id="PIRSR602481-1"/>
    </source>
</evidence>
<comment type="subcellular location">
    <subcellularLocation>
        <location evidence="1">Cytoplasm</location>
    </subcellularLocation>
</comment>
<reference evidence="12" key="1">
    <citation type="submission" date="2016-10" db="EMBL/GenBank/DDBJ databases">
        <authorList>
            <person name="Varghese N."/>
            <person name="Submissions S."/>
        </authorList>
    </citation>
    <scope>NUCLEOTIDE SEQUENCE [LARGE SCALE GENOMIC DNA]</scope>
    <source>
        <strain evidence="12">DSM 21620</strain>
    </source>
</reference>
<protein>
    <submittedName>
        <fullName evidence="11">Fur family transcriptional regulator, zinc uptake regulator</fullName>
    </submittedName>
</protein>
<dbReference type="GO" id="GO:0005737">
    <property type="term" value="C:cytoplasm"/>
    <property type="evidence" value="ECO:0007669"/>
    <property type="project" value="UniProtKB-SubCell"/>
</dbReference>
<dbReference type="Gene3D" id="1.10.10.10">
    <property type="entry name" value="Winged helix-like DNA-binding domain superfamily/Winged helix DNA-binding domain"/>
    <property type="match status" value="1"/>
</dbReference>
<dbReference type="Pfam" id="PF01475">
    <property type="entry name" value="FUR"/>
    <property type="match status" value="1"/>
</dbReference>
<sequence>MNSERAMHILKENGFKQTKQREKLLDIFQKRSQYSAVTDLWKEFREDFPSASYDTVYRNLYTMAELGILEMTTIDGDKHFRFHCNIEGHHHHFICKQCGITKAIDVCPIADVQTVLPGGYTIENHNFEVYGICPACQ</sequence>
<dbReference type="InterPro" id="IPR036388">
    <property type="entry name" value="WH-like_DNA-bd_sf"/>
</dbReference>
<evidence type="ECO:0000256" key="4">
    <source>
        <dbReference type="ARBA" id="ARBA00022491"/>
    </source>
</evidence>
<dbReference type="InterPro" id="IPR043135">
    <property type="entry name" value="Fur_C"/>
</dbReference>
<dbReference type="GO" id="GO:1900376">
    <property type="term" value="P:regulation of secondary metabolite biosynthetic process"/>
    <property type="evidence" value="ECO:0007669"/>
    <property type="project" value="TreeGrafter"/>
</dbReference>
<gene>
    <name evidence="11" type="ORF">SAMN05421663_101169</name>
</gene>
<comment type="similarity">
    <text evidence="2">Belongs to the Fur family.</text>
</comment>
<evidence type="ECO:0000313" key="12">
    <source>
        <dbReference type="Proteomes" id="UP000198666"/>
    </source>
</evidence>
<evidence type="ECO:0000256" key="5">
    <source>
        <dbReference type="ARBA" id="ARBA00022833"/>
    </source>
</evidence>
<keyword evidence="5 9" id="KW-0862">Zinc</keyword>
<evidence type="ECO:0000256" key="2">
    <source>
        <dbReference type="ARBA" id="ARBA00007957"/>
    </source>
</evidence>
<feature type="binding site" evidence="10">
    <location>
        <position position="89"/>
    </location>
    <ligand>
        <name>Fe cation</name>
        <dbReference type="ChEBI" id="CHEBI:24875"/>
    </ligand>
</feature>
<dbReference type="Proteomes" id="UP000198666">
    <property type="component" value="Unassembled WGS sequence"/>
</dbReference>
<evidence type="ECO:0000313" key="11">
    <source>
        <dbReference type="EMBL" id="SDC02056.1"/>
    </source>
</evidence>
<feature type="binding site" evidence="9">
    <location>
        <position position="136"/>
    </location>
    <ligand>
        <name>Zn(2+)</name>
        <dbReference type="ChEBI" id="CHEBI:29105"/>
    </ligand>
</feature>
<dbReference type="CDD" id="cd07153">
    <property type="entry name" value="Fur_like"/>
    <property type="match status" value="1"/>
</dbReference>
<feature type="binding site" evidence="9">
    <location>
        <position position="95"/>
    </location>
    <ligand>
        <name>Zn(2+)</name>
        <dbReference type="ChEBI" id="CHEBI:29105"/>
    </ligand>
</feature>
<accession>A0A1G6I8H1</accession>
<dbReference type="GO" id="GO:0008270">
    <property type="term" value="F:zinc ion binding"/>
    <property type="evidence" value="ECO:0007669"/>
    <property type="project" value="TreeGrafter"/>
</dbReference>
<keyword evidence="3" id="KW-0963">Cytoplasm</keyword>
<dbReference type="PANTHER" id="PTHR33202">
    <property type="entry name" value="ZINC UPTAKE REGULATION PROTEIN"/>
    <property type="match status" value="1"/>
</dbReference>
<keyword evidence="10" id="KW-0408">Iron</keyword>
<dbReference type="GO" id="GO:0000976">
    <property type="term" value="F:transcription cis-regulatory region binding"/>
    <property type="evidence" value="ECO:0007669"/>
    <property type="project" value="TreeGrafter"/>
</dbReference>
<dbReference type="InterPro" id="IPR002481">
    <property type="entry name" value="FUR"/>
</dbReference>
<evidence type="ECO:0000256" key="3">
    <source>
        <dbReference type="ARBA" id="ARBA00022490"/>
    </source>
</evidence>
<feature type="binding site" evidence="9">
    <location>
        <position position="98"/>
    </location>
    <ligand>
        <name>Zn(2+)</name>
        <dbReference type="ChEBI" id="CHEBI:29105"/>
    </ligand>
</feature>
<keyword evidence="9" id="KW-0479">Metal-binding</keyword>
<dbReference type="GO" id="GO:0003700">
    <property type="term" value="F:DNA-binding transcription factor activity"/>
    <property type="evidence" value="ECO:0007669"/>
    <property type="project" value="InterPro"/>
</dbReference>
<dbReference type="EMBL" id="FMZB01000001">
    <property type="protein sequence ID" value="SDC02056.1"/>
    <property type="molecule type" value="Genomic_DNA"/>
</dbReference>
<comment type="cofactor">
    <cofactor evidence="9">
        <name>Zn(2+)</name>
        <dbReference type="ChEBI" id="CHEBI:29105"/>
    </cofactor>
    <text evidence="9">Binds 1 zinc ion per subunit.</text>
</comment>
<dbReference type="OrthoDB" id="8659436at2"/>
<keyword evidence="7" id="KW-0238">DNA-binding</keyword>
<name>A0A1G6I8H1_9BACI</name>
<dbReference type="GO" id="GO:0045892">
    <property type="term" value="P:negative regulation of DNA-templated transcription"/>
    <property type="evidence" value="ECO:0007669"/>
    <property type="project" value="TreeGrafter"/>
</dbReference>
<dbReference type="SUPFAM" id="SSF46785">
    <property type="entry name" value="Winged helix' DNA-binding domain"/>
    <property type="match status" value="1"/>
</dbReference>
<dbReference type="STRING" id="361279.SAMN05421663_101169"/>
<feature type="binding site" evidence="9">
    <location>
        <position position="133"/>
    </location>
    <ligand>
        <name>Zn(2+)</name>
        <dbReference type="ChEBI" id="CHEBI:29105"/>
    </ligand>
</feature>
<keyword evidence="4" id="KW-0678">Repressor</keyword>
<keyword evidence="8" id="KW-0804">Transcription</keyword>
<dbReference type="PANTHER" id="PTHR33202:SF1">
    <property type="entry name" value="FERRIC UPTAKE REGULATION PROTEIN"/>
    <property type="match status" value="1"/>
</dbReference>
<evidence type="ECO:0000256" key="6">
    <source>
        <dbReference type="ARBA" id="ARBA00023015"/>
    </source>
</evidence>
<dbReference type="RefSeq" id="WP_093725040.1">
    <property type="nucleotide sequence ID" value="NZ_FMZB01000001.1"/>
</dbReference>
<keyword evidence="12" id="KW-1185">Reference proteome</keyword>
<evidence type="ECO:0000256" key="8">
    <source>
        <dbReference type="ARBA" id="ARBA00023163"/>
    </source>
</evidence>
<keyword evidence="6" id="KW-0805">Transcription regulation</keyword>